<protein>
    <submittedName>
        <fullName evidence="1">Uncharacterized protein</fullName>
    </submittedName>
</protein>
<dbReference type="Proteomes" id="UP000799755">
    <property type="component" value="Unassembled WGS sequence"/>
</dbReference>
<evidence type="ECO:0000313" key="1">
    <source>
        <dbReference type="EMBL" id="KAF2463617.1"/>
    </source>
</evidence>
<evidence type="ECO:0000313" key="2">
    <source>
        <dbReference type="Proteomes" id="UP000799755"/>
    </source>
</evidence>
<accession>A0ACB6QB58</accession>
<comment type="caution">
    <text evidence="1">The sequence shown here is derived from an EMBL/GenBank/DDBJ whole genome shotgun (WGS) entry which is preliminary data.</text>
</comment>
<gene>
    <name evidence="1" type="ORF">BDR25DRAFT_107228</name>
</gene>
<keyword evidence="2" id="KW-1185">Reference proteome</keyword>
<reference evidence="1" key="1">
    <citation type="journal article" date="2020" name="Stud. Mycol.">
        <title>101 Dothideomycetes genomes: a test case for predicting lifestyles and emergence of pathogens.</title>
        <authorList>
            <person name="Haridas S."/>
            <person name="Albert R."/>
            <person name="Binder M."/>
            <person name="Bloem J."/>
            <person name="Labutti K."/>
            <person name="Salamov A."/>
            <person name="Andreopoulos B."/>
            <person name="Baker S."/>
            <person name="Barry K."/>
            <person name="Bills G."/>
            <person name="Bluhm B."/>
            <person name="Cannon C."/>
            <person name="Castanera R."/>
            <person name="Culley D."/>
            <person name="Daum C."/>
            <person name="Ezra D."/>
            <person name="Gonzalez J."/>
            <person name="Henrissat B."/>
            <person name="Kuo A."/>
            <person name="Liang C."/>
            <person name="Lipzen A."/>
            <person name="Lutzoni F."/>
            <person name="Magnuson J."/>
            <person name="Mondo S."/>
            <person name="Nolan M."/>
            <person name="Ohm R."/>
            <person name="Pangilinan J."/>
            <person name="Park H.-J."/>
            <person name="Ramirez L."/>
            <person name="Alfaro M."/>
            <person name="Sun H."/>
            <person name="Tritt A."/>
            <person name="Yoshinaga Y."/>
            <person name="Zwiers L.-H."/>
            <person name="Turgeon B."/>
            <person name="Goodwin S."/>
            <person name="Spatafora J."/>
            <person name="Crous P."/>
            <person name="Grigoriev I."/>
        </authorList>
    </citation>
    <scope>NUCLEOTIDE SEQUENCE</scope>
    <source>
        <strain evidence="1">ATCC 200398</strain>
    </source>
</reference>
<proteinExistence type="predicted"/>
<dbReference type="EMBL" id="MU003548">
    <property type="protein sequence ID" value="KAF2463617.1"/>
    <property type="molecule type" value="Genomic_DNA"/>
</dbReference>
<sequence>MPLSGFIPHSDPLSCLRRYTTKIVNSYSYISYYLKKKHRINISSNKSFLLNFLYTLLNP</sequence>
<name>A0ACB6QB58_9PLEO</name>
<organism evidence="1 2">
    <name type="scientific">Lindgomyces ingoldianus</name>
    <dbReference type="NCBI Taxonomy" id="673940"/>
    <lineage>
        <taxon>Eukaryota</taxon>
        <taxon>Fungi</taxon>
        <taxon>Dikarya</taxon>
        <taxon>Ascomycota</taxon>
        <taxon>Pezizomycotina</taxon>
        <taxon>Dothideomycetes</taxon>
        <taxon>Pleosporomycetidae</taxon>
        <taxon>Pleosporales</taxon>
        <taxon>Lindgomycetaceae</taxon>
        <taxon>Lindgomyces</taxon>
    </lineage>
</organism>